<dbReference type="GO" id="GO:0005829">
    <property type="term" value="C:cytosol"/>
    <property type="evidence" value="ECO:0007669"/>
    <property type="project" value="TreeGrafter"/>
</dbReference>
<dbReference type="InterPro" id="IPR036388">
    <property type="entry name" value="WH-like_DNA-bd_sf"/>
</dbReference>
<dbReference type="Gene3D" id="3.40.190.290">
    <property type="match status" value="1"/>
</dbReference>
<reference evidence="6 7" key="1">
    <citation type="submission" date="2020-04" db="EMBL/GenBank/DDBJ databases">
        <title>Description of novel Gluconacetobacter.</title>
        <authorList>
            <person name="Sombolestani A."/>
        </authorList>
    </citation>
    <scope>NUCLEOTIDE SEQUENCE [LARGE SCALE GENOMIC DNA]</scope>
    <source>
        <strain evidence="6 7">LMG 22058</strain>
    </source>
</reference>
<comment type="similarity">
    <text evidence="1">Belongs to the LysR transcriptional regulatory family.</text>
</comment>
<dbReference type="InterPro" id="IPR005119">
    <property type="entry name" value="LysR_subst-bd"/>
</dbReference>
<dbReference type="EMBL" id="JABEQP010000004">
    <property type="protein sequence ID" value="MBB2197602.1"/>
    <property type="molecule type" value="Genomic_DNA"/>
</dbReference>
<evidence type="ECO:0000313" key="6">
    <source>
        <dbReference type="EMBL" id="MBB2197602.1"/>
    </source>
</evidence>
<comment type="caution">
    <text evidence="6">The sequence shown here is derived from an EMBL/GenBank/DDBJ whole genome shotgun (WGS) entry which is preliminary data.</text>
</comment>
<dbReference type="SUPFAM" id="SSF46785">
    <property type="entry name" value="Winged helix' DNA-binding domain"/>
    <property type="match status" value="1"/>
</dbReference>
<dbReference type="GO" id="GO:0003700">
    <property type="term" value="F:DNA-binding transcription factor activity"/>
    <property type="evidence" value="ECO:0007669"/>
    <property type="project" value="InterPro"/>
</dbReference>
<dbReference type="InterPro" id="IPR036390">
    <property type="entry name" value="WH_DNA-bd_sf"/>
</dbReference>
<name>A0A7W4PGV6_9PROT</name>
<protein>
    <submittedName>
        <fullName evidence="6">LysR family transcriptional regulator</fullName>
    </submittedName>
</protein>
<proteinExistence type="inferred from homology"/>
<dbReference type="GO" id="GO:0003677">
    <property type="term" value="F:DNA binding"/>
    <property type="evidence" value="ECO:0007669"/>
    <property type="project" value="UniProtKB-KW"/>
</dbReference>
<keyword evidence="3" id="KW-0238">DNA-binding</keyword>
<feature type="domain" description="HTH lysR-type" evidence="5">
    <location>
        <begin position="17"/>
        <end position="74"/>
    </location>
</feature>
<dbReference type="InterPro" id="IPR050950">
    <property type="entry name" value="HTH-type_LysR_regulators"/>
</dbReference>
<gene>
    <name evidence="6" type="ORF">HLH44_09050</name>
</gene>
<keyword evidence="2" id="KW-0805">Transcription regulation</keyword>
<dbReference type="AlphaFoldDB" id="A0A7W4PGV6"/>
<evidence type="ECO:0000256" key="3">
    <source>
        <dbReference type="ARBA" id="ARBA00023125"/>
    </source>
</evidence>
<dbReference type="Pfam" id="PF00126">
    <property type="entry name" value="HTH_1"/>
    <property type="match status" value="1"/>
</dbReference>
<dbReference type="PANTHER" id="PTHR30419:SF8">
    <property type="entry name" value="NITROGEN ASSIMILATION TRANSCRIPTIONAL ACTIVATOR-RELATED"/>
    <property type="match status" value="1"/>
</dbReference>
<evidence type="ECO:0000256" key="4">
    <source>
        <dbReference type="ARBA" id="ARBA00023163"/>
    </source>
</evidence>
<accession>A0A7W4PGV6</accession>
<keyword evidence="4" id="KW-0804">Transcription</keyword>
<sequence length="313" mass="34468">MTPQRHLNANWFVDARLKLRHLQLLEAFARSSTLQDAAASIGISQPAASKLLHDLEDMIGVPLLEQVGRKVRYNTFGSILTERATAILKELDRARDSINAVLDGHSGRVSIGAIDGPAVDYVTQALIILQAEYPQIDLEISTGSSASLFRELKSGTIDIMIGRPDEDMSPSAYEYDPIGREPMVLAARCDHPLAQGGPHALATLLHYPWILQRRGGRSRLRLEQLFRDAHLSLPRFVIGSDSLVITLSYIAQTDALTILSEPVARHQASFGQIAFIPNGLDLSISTYGLILSRERPLTFVAATVLTVLRQTMR</sequence>
<dbReference type="Pfam" id="PF03466">
    <property type="entry name" value="LysR_substrate"/>
    <property type="match status" value="1"/>
</dbReference>
<dbReference type="SUPFAM" id="SSF53850">
    <property type="entry name" value="Periplasmic binding protein-like II"/>
    <property type="match status" value="1"/>
</dbReference>
<evidence type="ECO:0000313" key="7">
    <source>
        <dbReference type="Proteomes" id="UP000530320"/>
    </source>
</evidence>
<dbReference type="InterPro" id="IPR000847">
    <property type="entry name" value="LysR_HTH_N"/>
</dbReference>
<evidence type="ECO:0000256" key="1">
    <source>
        <dbReference type="ARBA" id="ARBA00009437"/>
    </source>
</evidence>
<evidence type="ECO:0000259" key="5">
    <source>
        <dbReference type="PROSITE" id="PS50931"/>
    </source>
</evidence>
<dbReference type="PROSITE" id="PS50931">
    <property type="entry name" value="HTH_LYSR"/>
    <property type="match status" value="1"/>
</dbReference>
<evidence type="ECO:0000256" key="2">
    <source>
        <dbReference type="ARBA" id="ARBA00023015"/>
    </source>
</evidence>
<dbReference type="Gene3D" id="1.10.10.10">
    <property type="entry name" value="Winged helix-like DNA-binding domain superfamily/Winged helix DNA-binding domain"/>
    <property type="match status" value="1"/>
</dbReference>
<dbReference type="PANTHER" id="PTHR30419">
    <property type="entry name" value="HTH-TYPE TRANSCRIPTIONAL REGULATOR YBHD"/>
    <property type="match status" value="1"/>
</dbReference>
<dbReference type="Proteomes" id="UP000530320">
    <property type="component" value="Unassembled WGS sequence"/>
</dbReference>
<dbReference type="RefSeq" id="WP_183008955.1">
    <property type="nucleotide sequence ID" value="NZ_JABEQP010000004.1"/>
</dbReference>
<organism evidence="6 7">
    <name type="scientific">Gluconacetobacter dulcium</name>
    <dbReference type="NCBI Taxonomy" id="2729096"/>
    <lineage>
        <taxon>Bacteria</taxon>
        <taxon>Pseudomonadati</taxon>
        <taxon>Pseudomonadota</taxon>
        <taxon>Alphaproteobacteria</taxon>
        <taxon>Acetobacterales</taxon>
        <taxon>Acetobacteraceae</taxon>
        <taxon>Gluconacetobacter</taxon>
    </lineage>
</organism>